<dbReference type="Proteomes" id="UP000634136">
    <property type="component" value="Unassembled WGS sequence"/>
</dbReference>
<name>A0A834TC72_9FABA</name>
<comment type="caution">
    <text evidence="2">The sequence shown here is derived from an EMBL/GenBank/DDBJ whole genome shotgun (WGS) entry which is preliminary data.</text>
</comment>
<feature type="compositionally biased region" description="Basic and acidic residues" evidence="1">
    <location>
        <begin position="10"/>
        <end position="22"/>
    </location>
</feature>
<evidence type="ECO:0000256" key="1">
    <source>
        <dbReference type="SAM" id="MobiDB-lite"/>
    </source>
</evidence>
<dbReference type="AlphaFoldDB" id="A0A834TC72"/>
<gene>
    <name evidence="2" type="ORF">G2W53_024963</name>
</gene>
<evidence type="ECO:0000313" key="2">
    <source>
        <dbReference type="EMBL" id="KAF7819508.1"/>
    </source>
</evidence>
<sequence length="22" mass="2324">MGVTLCHGGVAEELRDSTSSHH</sequence>
<dbReference type="EMBL" id="JAAIUW010000008">
    <property type="protein sequence ID" value="KAF7819508.1"/>
    <property type="molecule type" value="Genomic_DNA"/>
</dbReference>
<organism evidence="2 3">
    <name type="scientific">Senna tora</name>
    <dbReference type="NCBI Taxonomy" id="362788"/>
    <lineage>
        <taxon>Eukaryota</taxon>
        <taxon>Viridiplantae</taxon>
        <taxon>Streptophyta</taxon>
        <taxon>Embryophyta</taxon>
        <taxon>Tracheophyta</taxon>
        <taxon>Spermatophyta</taxon>
        <taxon>Magnoliopsida</taxon>
        <taxon>eudicotyledons</taxon>
        <taxon>Gunneridae</taxon>
        <taxon>Pentapetalae</taxon>
        <taxon>rosids</taxon>
        <taxon>fabids</taxon>
        <taxon>Fabales</taxon>
        <taxon>Fabaceae</taxon>
        <taxon>Caesalpinioideae</taxon>
        <taxon>Cassia clade</taxon>
        <taxon>Senna</taxon>
    </lineage>
</organism>
<feature type="region of interest" description="Disordered" evidence="1">
    <location>
        <begin position="1"/>
        <end position="22"/>
    </location>
</feature>
<proteinExistence type="predicted"/>
<protein>
    <submittedName>
        <fullName evidence="2">Uncharacterized protein</fullName>
    </submittedName>
</protein>
<reference evidence="2" key="1">
    <citation type="submission" date="2020-09" db="EMBL/GenBank/DDBJ databases">
        <title>Genome-Enabled Discovery of Anthraquinone Biosynthesis in Senna tora.</title>
        <authorList>
            <person name="Kang S.-H."/>
            <person name="Pandey R.P."/>
            <person name="Lee C.-M."/>
            <person name="Sim J.-S."/>
            <person name="Jeong J.-T."/>
            <person name="Choi B.-S."/>
            <person name="Jung M."/>
            <person name="Ginzburg D."/>
            <person name="Zhao K."/>
            <person name="Won S.Y."/>
            <person name="Oh T.-J."/>
            <person name="Yu Y."/>
            <person name="Kim N.-H."/>
            <person name="Lee O.R."/>
            <person name="Lee T.-H."/>
            <person name="Bashyal P."/>
            <person name="Kim T.-S."/>
            <person name="Lee W.-H."/>
            <person name="Kawkins C."/>
            <person name="Kim C.-K."/>
            <person name="Kim J.S."/>
            <person name="Ahn B.O."/>
            <person name="Rhee S.Y."/>
            <person name="Sohng J.K."/>
        </authorList>
    </citation>
    <scope>NUCLEOTIDE SEQUENCE</scope>
    <source>
        <tissue evidence="2">Leaf</tissue>
    </source>
</reference>
<evidence type="ECO:0000313" key="3">
    <source>
        <dbReference type="Proteomes" id="UP000634136"/>
    </source>
</evidence>
<keyword evidence="3" id="KW-1185">Reference proteome</keyword>
<accession>A0A834TC72</accession>